<keyword evidence="2" id="KW-0969">Cilium</keyword>
<reference evidence="2 3" key="1">
    <citation type="submission" date="2018-08" db="EMBL/GenBank/DDBJ databases">
        <title>A genome reference for cultivated species of the human gut microbiota.</title>
        <authorList>
            <person name="Zou Y."/>
            <person name="Xue W."/>
            <person name="Luo G."/>
        </authorList>
    </citation>
    <scope>NUCLEOTIDE SEQUENCE [LARGE SCALE GENOMIC DNA]</scope>
    <source>
        <strain evidence="2 3">AF04-15</strain>
    </source>
</reference>
<dbReference type="SUPFAM" id="SSF51735">
    <property type="entry name" value="NAD(P)-binding Rossmann-fold domains"/>
    <property type="match status" value="1"/>
</dbReference>
<dbReference type="AlphaFoldDB" id="A0A413FG55"/>
<dbReference type="OrthoDB" id="9777844at2"/>
<dbReference type="InterPro" id="IPR013974">
    <property type="entry name" value="SAF"/>
</dbReference>
<evidence type="ECO:0000313" key="3">
    <source>
        <dbReference type="Proteomes" id="UP000283880"/>
    </source>
</evidence>
<keyword evidence="2" id="KW-0966">Cell projection</keyword>
<dbReference type="Proteomes" id="UP000283880">
    <property type="component" value="Unassembled WGS sequence"/>
</dbReference>
<dbReference type="PANTHER" id="PTHR37850">
    <property type="entry name" value="STRU PROTEIN"/>
    <property type="match status" value="1"/>
</dbReference>
<accession>A0A413FG55</accession>
<evidence type="ECO:0000259" key="1">
    <source>
        <dbReference type="SMART" id="SM00858"/>
    </source>
</evidence>
<dbReference type="InterPro" id="IPR048423">
    <property type="entry name" value="DRL_cat"/>
</dbReference>
<dbReference type="Gene3D" id="3.40.50.720">
    <property type="entry name" value="NAD(P)-binding Rossmann-like Domain"/>
    <property type="match status" value="1"/>
</dbReference>
<comment type="caution">
    <text evidence="2">The sequence shown here is derived from an EMBL/GenBank/DDBJ whole genome shotgun (WGS) entry which is preliminary data.</text>
</comment>
<feature type="domain" description="SAF" evidence="1">
    <location>
        <begin position="386"/>
        <end position="451"/>
    </location>
</feature>
<dbReference type="Pfam" id="PF21135">
    <property type="entry name" value="DRL_cat"/>
    <property type="match status" value="1"/>
</dbReference>
<gene>
    <name evidence="2" type="ORF">DWV29_11105</name>
</gene>
<organism evidence="2 3">
    <name type="scientific">Enterocloster asparagiformis</name>
    <dbReference type="NCBI Taxonomy" id="333367"/>
    <lineage>
        <taxon>Bacteria</taxon>
        <taxon>Bacillati</taxon>
        <taxon>Bacillota</taxon>
        <taxon>Clostridia</taxon>
        <taxon>Lachnospirales</taxon>
        <taxon>Lachnospiraceae</taxon>
        <taxon>Enterocloster</taxon>
    </lineage>
</organism>
<name>A0A413FG55_9FIRM</name>
<dbReference type="EMBL" id="QSBM01000007">
    <property type="protein sequence ID" value="RGX29660.1"/>
    <property type="molecule type" value="Genomic_DNA"/>
</dbReference>
<proteinExistence type="predicted"/>
<evidence type="ECO:0000313" key="2">
    <source>
        <dbReference type="EMBL" id="RGX29660.1"/>
    </source>
</evidence>
<keyword evidence="2" id="KW-0282">Flagellum</keyword>
<protein>
    <submittedName>
        <fullName evidence="2">Flagellar biosynthesis protein FlgA</fullName>
    </submittedName>
</protein>
<dbReference type="InterPro" id="IPR036291">
    <property type="entry name" value="NAD(P)-bd_dom_sf"/>
</dbReference>
<dbReference type="SMART" id="SM00858">
    <property type="entry name" value="SAF"/>
    <property type="match status" value="1"/>
</dbReference>
<dbReference type="RefSeq" id="WP_007714770.1">
    <property type="nucleotide sequence ID" value="NZ_QSBM01000007.1"/>
</dbReference>
<dbReference type="Pfam" id="PF08666">
    <property type="entry name" value="SAF"/>
    <property type="match status" value="1"/>
</dbReference>
<sequence length="471" mass="50989">MIYSHLFQPFLEKGREVQAAVIGAGHFGTAVVTQQNQTPMLRVSVVADKDPERAKSAFVKADIPEEHIVYSADAAEAAALIRDGRYIYTDDPMIIMDIPGIEVVCEGTGVPEAGAGFCLTALEKGKHVAAISKEMDSVVGPILKKMAREKGLVYSPVDGDQPALLMAMVEWARSVGLTVISAGKARDGEFVLDEELGTVSISADGITVHEDYVAHVSPEDMKYFHKIPSGKAGEYLEGRAKALAGLPGAGAFDLCELTMIANATGLKPARPELTDGILRITELPVAYCTRRDGGIYQDEGIIDVHTNLRRRDESGMGGGVYMVVRCDNAYSNYILTTKGQIPNDDCSAAVIYRPYHLCGLEVSITILCAALLGTDTGTLEYIPRFDLVKKALCDIPAGEVLGNDHDLRLKAMIRPASPKAPDNPIPAHMITGNRAARDIKAGELITYGMVEDRSDTVLWRLRARQDREFGL</sequence>
<dbReference type="PANTHER" id="PTHR37850:SF3">
    <property type="entry name" value="BLR7815 PROTEIN"/>
    <property type="match status" value="1"/>
</dbReference>